<dbReference type="EMBL" id="QSUZ01000014">
    <property type="protein sequence ID" value="RGN87078.1"/>
    <property type="molecule type" value="Genomic_DNA"/>
</dbReference>
<dbReference type="PANTHER" id="PTHR43095">
    <property type="entry name" value="SUGAR KINASE"/>
    <property type="match status" value="1"/>
</dbReference>
<feature type="domain" description="Carbohydrate kinase FGGY C-terminal" evidence="6">
    <location>
        <begin position="252"/>
        <end position="441"/>
    </location>
</feature>
<dbReference type="CDD" id="cd07773">
    <property type="entry name" value="ASKHA_NBD_FGGY_FK"/>
    <property type="match status" value="1"/>
</dbReference>
<sequence length="496" mass="54105">MYIGLDIGTSGSKADLIDKHGTVLGSGQVSYSFSKTAGGYRELDAQAVWEAAVKCLYEAASGQHVESITVSALGEAIVPIDREGRPVGPGITGTDIRGAEELKEIEEAFGIRVLTDITGLNMSTLYSVNKILWLKKHQPEIYHKAYKILTFQDYIIYRLCHEAVIDYSMASRTLLFDINKKDWSDELLSWSGINREKLACPAPAGSEAGTLEGSLAEKLNLPKSVKIVTGTHDHICNTIGSGVCEAGICSNIVGTTEGLTAVLERSALSSESIENYQISCEPFAVAGLYNTVAWNNTSGVLLKWFVNQMVQEEKPEDIISTFAKMNAKMSTEPTDLFVLPHFSGAATPYMDSESRGAVLGLTLDTKREDIYKALMEGANYELAVILDDLQHAGLQLRKIVASGGAISPELLQIKADILGVPVYTVKNRQTGTLGGAILGSVVSGEYASIKEGIQAMVTENQVYEPDVRRNRIYREKFEIYKQIYPSIAEISHNITK</sequence>
<feature type="domain" description="Carbohydrate kinase FGGY N-terminal" evidence="5">
    <location>
        <begin position="1"/>
        <end position="240"/>
    </location>
</feature>
<organism evidence="7 8">
    <name type="scientific">Blautia obeum</name>
    <dbReference type="NCBI Taxonomy" id="40520"/>
    <lineage>
        <taxon>Bacteria</taxon>
        <taxon>Bacillati</taxon>
        <taxon>Bacillota</taxon>
        <taxon>Clostridia</taxon>
        <taxon>Lachnospirales</taxon>
        <taxon>Lachnospiraceae</taxon>
        <taxon>Blautia</taxon>
    </lineage>
</organism>
<dbReference type="PIRSF" id="PIRSF000538">
    <property type="entry name" value="GlpK"/>
    <property type="match status" value="1"/>
</dbReference>
<comment type="caution">
    <text evidence="7">The sequence shown here is derived from an EMBL/GenBank/DDBJ whole genome shotgun (WGS) entry which is preliminary data.</text>
</comment>
<keyword evidence="2 4" id="KW-0808">Transferase</keyword>
<proteinExistence type="inferred from homology"/>
<evidence type="ECO:0000313" key="8">
    <source>
        <dbReference type="Proteomes" id="UP000261105"/>
    </source>
</evidence>
<dbReference type="InterPro" id="IPR018484">
    <property type="entry name" value="FGGY_N"/>
</dbReference>
<keyword evidence="3 4" id="KW-0418">Kinase</keyword>
<evidence type="ECO:0000259" key="6">
    <source>
        <dbReference type="Pfam" id="PF02782"/>
    </source>
</evidence>
<dbReference type="Proteomes" id="UP000261105">
    <property type="component" value="Unassembled WGS sequence"/>
</dbReference>
<evidence type="ECO:0000256" key="4">
    <source>
        <dbReference type="RuleBase" id="RU003733"/>
    </source>
</evidence>
<dbReference type="PROSITE" id="PS00445">
    <property type="entry name" value="FGGY_KINASES_2"/>
    <property type="match status" value="1"/>
</dbReference>
<name>A0A3E5EDZ1_9FIRM</name>
<evidence type="ECO:0000313" key="7">
    <source>
        <dbReference type="EMBL" id="RGN87078.1"/>
    </source>
</evidence>
<evidence type="ECO:0000256" key="3">
    <source>
        <dbReference type="ARBA" id="ARBA00022777"/>
    </source>
</evidence>
<dbReference type="SUPFAM" id="SSF53067">
    <property type="entry name" value="Actin-like ATPase domain"/>
    <property type="match status" value="2"/>
</dbReference>
<dbReference type="Gene3D" id="3.30.420.40">
    <property type="match status" value="2"/>
</dbReference>
<dbReference type="Pfam" id="PF00370">
    <property type="entry name" value="FGGY_N"/>
    <property type="match status" value="1"/>
</dbReference>
<evidence type="ECO:0000259" key="5">
    <source>
        <dbReference type="Pfam" id="PF00370"/>
    </source>
</evidence>
<dbReference type="Pfam" id="PF02782">
    <property type="entry name" value="FGGY_C"/>
    <property type="match status" value="1"/>
</dbReference>
<dbReference type="InterPro" id="IPR000577">
    <property type="entry name" value="Carb_kinase_FGGY"/>
</dbReference>
<evidence type="ECO:0000256" key="2">
    <source>
        <dbReference type="ARBA" id="ARBA00022679"/>
    </source>
</evidence>
<dbReference type="InterPro" id="IPR018485">
    <property type="entry name" value="FGGY_C"/>
</dbReference>
<dbReference type="InterPro" id="IPR018483">
    <property type="entry name" value="Carb_kinase_FGGY_CS"/>
</dbReference>
<dbReference type="InterPro" id="IPR050406">
    <property type="entry name" value="FGGY_Carb_Kinase"/>
</dbReference>
<dbReference type="GO" id="GO:0005975">
    <property type="term" value="P:carbohydrate metabolic process"/>
    <property type="evidence" value="ECO:0007669"/>
    <property type="project" value="InterPro"/>
</dbReference>
<comment type="similarity">
    <text evidence="1 4">Belongs to the FGGY kinase family.</text>
</comment>
<evidence type="ECO:0000256" key="1">
    <source>
        <dbReference type="ARBA" id="ARBA00009156"/>
    </source>
</evidence>
<gene>
    <name evidence="7" type="ORF">DXB38_11015</name>
</gene>
<dbReference type="InterPro" id="IPR043129">
    <property type="entry name" value="ATPase_NBD"/>
</dbReference>
<accession>A0A3E5EDZ1</accession>
<dbReference type="GO" id="GO:0016301">
    <property type="term" value="F:kinase activity"/>
    <property type="evidence" value="ECO:0007669"/>
    <property type="project" value="UniProtKB-KW"/>
</dbReference>
<protein>
    <submittedName>
        <fullName evidence="7">Sugar kinase</fullName>
    </submittedName>
</protein>
<reference evidence="7 8" key="1">
    <citation type="submission" date="2018-08" db="EMBL/GenBank/DDBJ databases">
        <title>A genome reference for cultivated species of the human gut microbiota.</title>
        <authorList>
            <person name="Zou Y."/>
            <person name="Xue W."/>
            <person name="Luo G."/>
        </authorList>
    </citation>
    <scope>NUCLEOTIDE SEQUENCE [LARGE SCALE GENOMIC DNA]</scope>
    <source>
        <strain evidence="7 8">OM03-6</strain>
    </source>
</reference>
<dbReference type="GO" id="GO:0016773">
    <property type="term" value="F:phosphotransferase activity, alcohol group as acceptor"/>
    <property type="evidence" value="ECO:0007669"/>
    <property type="project" value="InterPro"/>
</dbReference>
<dbReference type="AlphaFoldDB" id="A0A3E5EDZ1"/>